<evidence type="ECO:0000256" key="1">
    <source>
        <dbReference type="SAM" id="Coils"/>
    </source>
</evidence>
<feature type="region of interest" description="Disordered" evidence="2">
    <location>
        <begin position="1"/>
        <end position="72"/>
    </location>
</feature>
<name>A0A6C0BYW4_9ZZZZ</name>
<organism evidence="3">
    <name type="scientific">viral metagenome</name>
    <dbReference type="NCBI Taxonomy" id="1070528"/>
    <lineage>
        <taxon>unclassified sequences</taxon>
        <taxon>metagenomes</taxon>
        <taxon>organismal metagenomes</taxon>
    </lineage>
</organism>
<keyword evidence="1" id="KW-0175">Coiled coil</keyword>
<reference evidence="3" key="1">
    <citation type="journal article" date="2020" name="Nature">
        <title>Giant virus diversity and host interactions through global metagenomics.</title>
        <authorList>
            <person name="Schulz F."/>
            <person name="Roux S."/>
            <person name="Paez-Espino D."/>
            <person name="Jungbluth S."/>
            <person name="Walsh D.A."/>
            <person name="Denef V.J."/>
            <person name="McMahon K.D."/>
            <person name="Konstantinidis K.T."/>
            <person name="Eloe-Fadrosh E.A."/>
            <person name="Kyrpides N.C."/>
            <person name="Woyke T."/>
        </authorList>
    </citation>
    <scope>NUCLEOTIDE SEQUENCE</scope>
    <source>
        <strain evidence="3">GVMAG-M-3300020182-33</strain>
    </source>
</reference>
<dbReference type="AlphaFoldDB" id="A0A6C0BYW4"/>
<proteinExistence type="predicted"/>
<accession>A0A6C0BYW4</accession>
<evidence type="ECO:0000256" key="2">
    <source>
        <dbReference type="SAM" id="MobiDB-lite"/>
    </source>
</evidence>
<feature type="coiled-coil region" evidence="1">
    <location>
        <begin position="192"/>
        <end position="219"/>
    </location>
</feature>
<dbReference type="EMBL" id="MN739300">
    <property type="protein sequence ID" value="QHS97595.1"/>
    <property type="molecule type" value="Genomic_DNA"/>
</dbReference>
<evidence type="ECO:0000313" key="3">
    <source>
        <dbReference type="EMBL" id="QHS97595.1"/>
    </source>
</evidence>
<protein>
    <submittedName>
        <fullName evidence="3">Uncharacterized protein</fullName>
    </submittedName>
</protein>
<sequence>MQRLGSESLGHVRKMPHRCNEGSRGRYAAPVPVKVNTPSRSGPPVPDAEAAAVKGVQASDKPAPAEESPATEEAVLSDVFTKEVAATKSRVDQISMKMSVLDNAMKATERSVFALRDDLSSVSKNAGGHTAERVEALFKQVKTLEQSFCDFSSSSDRKHVEVAEEVSCLRDAARDASTCSPEAGAEDRCAEISMLADEIKDLRQQIAALDSARSEERAHTTQLLLDWLQDTALPDLKRSVLDRNVCSELAQASSQLTYQKLREHMDTEMEQRDGALCQAIHQYSYPLEATVLRESNNHKIHDTVLLRHPISQINENSYMHLVKRGGNGAVRSELFLVMDKNGPCVAFVDTLP</sequence>